<reference evidence="2 3" key="1">
    <citation type="submission" date="2009-08" db="EMBL/GenBank/DDBJ databases">
        <authorList>
            <person name="Muzny D."/>
            <person name="Qin X."/>
            <person name="Deng J."/>
            <person name="Jiang H."/>
            <person name="Liu Y."/>
            <person name="Qu J."/>
            <person name="Song X.-Z."/>
            <person name="Zhang L."/>
            <person name="Thornton R."/>
            <person name="Coyle M."/>
            <person name="Francisco L."/>
            <person name="Jackson L."/>
            <person name="Javaid M."/>
            <person name="Korchina V."/>
            <person name="Kovar C."/>
            <person name="Mata R."/>
            <person name="Mathew T."/>
            <person name="Ngo R."/>
            <person name="Nguyen L."/>
            <person name="Nguyen N."/>
            <person name="Okwuonu G."/>
            <person name="Ongeri F."/>
            <person name="Pham C."/>
            <person name="Simmons D."/>
            <person name="Wilczek-Boney K."/>
            <person name="Hale W."/>
            <person name="Jakkamsetti A."/>
            <person name="Pham P."/>
            <person name="Ruth R."/>
            <person name="San Lucas F."/>
            <person name="Warren J."/>
            <person name="Zhang J."/>
            <person name="Zhao Z."/>
            <person name="Zhou C."/>
            <person name="Zhu D."/>
            <person name="Lee S."/>
            <person name="Bess C."/>
            <person name="Blankenburg K."/>
            <person name="Forbes L."/>
            <person name="Fu Q."/>
            <person name="Gubbala S."/>
            <person name="Hirani K."/>
            <person name="Jayaseelan J.C."/>
            <person name="Lara F."/>
            <person name="Munidasa M."/>
            <person name="Palculict T."/>
            <person name="Patil S."/>
            <person name="Pu L.-L."/>
            <person name="Saada N."/>
            <person name="Tang L."/>
            <person name="Weissenberger G."/>
            <person name="Zhu Y."/>
            <person name="Hemphill L."/>
            <person name="Shang Y."/>
            <person name="Youmans B."/>
            <person name="Ayvaz T."/>
            <person name="Ross M."/>
            <person name="Santibanez J."/>
            <person name="Aqrawi P."/>
            <person name="Gross S."/>
            <person name="Joshi V."/>
            <person name="Fowler G."/>
            <person name="Nazareth L."/>
            <person name="Reid J."/>
            <person name="Worley K."/>
            <person name="Petrosino J."/>
            <person name="Highlander S."/>
            <person name="Gibbs R."/>
        </authorList>
    </citation>
    <scope>NUCLEOTIDE SEQUENCE [LARGE SCALE GENOMIC DNA]</scope>
    <source>
        <strain evidence="2 3">ATCC 49175</strain>
    </source>
</reference>
<evidence type="ECO:0000256" key="1">
    <source>
        <dbReference type="SAM" id="Phobius"/>
    </source>
</evidence>
<keyword evidence="1" id="KW-0472">Membrane</keyword>
<dbReference type="STRING" id="638301.HMPREF0444_1084"/>
<organism evidence="2 3">
    <name type="scientific">Granulicatella adiacens ATCC 49175</name>
    <dbReference type="NCBI Taxonomy" id="638301"/>
    <lineage>
        <taxon>Bacteria</taxon>
        <taxon>Bacillati</taxon>
        <taxon>Bacillota</taxon>
        <taxon>Bacilli</taxon>
        <taxon>Lactobacillales</taxon>
        <taxon>Carnobacteriaceae</taxon>
        <taxon>Granulicatella</taxon>
    </lineage>
</organism>
<evidence type="ECO:0000313" key="2">
    <source>
        <dbReference type="EMBL" id="EEW36866.1"/>
    </source>
</evidence>
<keyword evidence="1" id="KW-1133">Transmembrane helix</keyword>
<dbReference type="HOGENOM" id="CLU_2232736_0_0_9"/>
<sequence>MLHYAYLKERRQRLKERFTKFIDTIIALDKGDHTLTDKQWMKKQKWMFVLKFFWVIVLVATFLLAVNVSVSYFVYFFYFAGVLYVLTKVLEFCIQRRMTQLAKEE</sequence>
<feature type="transmembrane region" description="Helical" evidence="1">
    <location>
        <begin position="72"/>
        <end position="94"/>
    </location>
</feature>
<protein>
    <submittedName>
        <fullName evidence="2">Uncharacterized protein</fullName>
    </submittedName>
</protein>
<dbReference type="AlphaFoldDB" id="C8NGN9"/>
<evidence type="ECO:0000313" key="3">
    <source>
        <dbReference type="Proteomes" id="UP000005926"/>
    </source>
</evidence>
<comment type="caution">
    <text evidence="2">The sequence shown here is derived from an EMBL/GenBank/DDBJ whole genome shotgun (WGS) entry which is preliminary data.</text>
</comment>
<proteinExistence type="predicted"/>
<accession>C8NGN9</accession>
<dbReference type="Proteomes" id="UP000005926">
    <property type="component" value="Unassembled WGS sequence"/>
</dbReference>
<feature type="transmembrane region" description="Helical" evidence="1">
    <location>
        <begin position="48"/>
        <end position="66"/>
    </location>
</feature>
<name>C8NGN9_9LACT</name>
<keyword evidence="3" id="KW-1185">Reference proteome</keyword>
<dbReference type="EMBL" id="ACKZ01000020">
    <property type="protein sequence ID" value="EEW36866.1"/>
    <property type="molecule type" value="Genomic_DNA"/>
</dbReference>
<keyword evidence="1" id="KW-0812">Transmembrane</keyword>
<gene>
    <name evidence="2" type="ORF">HMPREF0444_1084</name>
</gene>